<accession>O87036</accession>
<dbReference type="EMBL" id="AJ231092">
    <property type="protein sequence ID" value="CAA13134.1"/>
    <property type="molecule type" value="Genomic_DNA"/>
</dbReference>
<reference evidence="1" key="1">
    <citation type="submission" date="1998-07" db="EMBL/GenBank/DDBJ databases">
        <authorList>
            <person name="Fallarino A."/>
        </authorList>
    </citation>
    <scope>NUCLEOTIDE SEQUENCE</scope>
    <source>
        <strain evidence="1">Z17561</strain>
    </source>
</reference>
<sequence length="72" mass="8041">MTDNGPHGSARLRKSPLNAAQPALTRYWKAAKLLAVTRPAVAKTLDRYPRPVHGYRLMRWPVSPDRLPAPLA</sequence>
<dbReference type="AlphaFoldDB" id="O87036"/>
<gene>
    <name evidence="1" type="primary">z29r</name>
</gene>
<proteinExistence type="predicted"/>
<evidence type="ECO:0000313" key="1">
    <source>
        <dbReference type="EMBL" id="CAA13134.1"/>
    </source>
</evidence>
<name>O87036_VIBCL</name>
<protein>
    <submittedName>
        <fullName evidence="1">Z29r protein</fullName>
    </submittedName>
</protein>
<organism evidence="1">
    <name type="scientific">Vibrio cholerae</name>
    <dbReference type="NCBI Taxonomy" id="666"/>
    <lineage>
        <taxon>Bacteria</taxon>
        <taxon>Pseudomonadati</taxon>
        <taxon>Pseudomonadota</taxon>
        <taxon>Gammaproteobacteria</taxon>
        <taxon>Vibrionales</taxon>
        <taxon>Vibrionaceae</taxon>
        <taxon>Vibrio</taxon>
    </lineage>
</organism>